<dbReference type="RefSeq" id="WP_079412100.1">
    <property type="nucleotide sequence ID" value="NZ_MZGW01000003.1"/>
</dbReference>
<dbReference type="SUPFAM" id="SSF51905">
    <property type="entry name" value="FAD/NAD(P)-binding domain"/>
    <property type="match status" value="1"/>
</dbReference>
<keyword evidence="4" id="KW-1185">Reference proteome</keyword>
<dbReference type="Pfam" id="PF04324">
    <property type="entry name" value="Fer2_BFD"/>
    <property type="match status" value="1"/>
</dbReference>
<dbReference type="PANTHER" id="PTHR42720:SF1">
    <property type="entry name" value="GLYCEROL 3-PHOSPHATE OXIDASE"/>
    <property type="match status" value="1"/>
</dbReference>
<dbReference type="GO" id="GO:0003973">
    <property type="term" value="F:(S)-2-hydroxy-acid oxidase activity"/>
    <property type="evidence" value="ECO:0007669"/>
    <property type="project" value="UniProtKB-EC"/>
</dbReference>
<evidence type="ECO:0000313" key="3">
    <source>
        <dbReference type="EMBL" id="OPJ56019.1"/>
    </source>
</evidence>
<proteinExistence type="predicted"/>
<sequence>MFDVAIIGAGVVGASISRELSKYEIDIVVLEKGIEVCQGTTKANSAIVHGGYDAYPGTLKAKLNVEGNKMYDDLCRKLDVHFKRVGSLVLAFSEEEMIRIKELYDRGIENKVDGLKILNKEETKLIEPNISDDVVGALHCSSAGIVCPFNLTVALMENSIDNGVQLKTDCEVLGIETEEEGFLIKTTKGNMKARYVVNAAGVYADRINNMIGGDEYYIIPRKGEYRVLDRSEGKIINSVIFQCPTKKGKGILVTPTVHGNILVGPTAIEVDDKDDVCTSYEGLSLVRDLSKKSVPDIDISKTITSFAGLRATPNTRDFMIFPSSKAKGFINVGGIESPGLTAAPAIATYVVDILKKEGLNLNKKENFNPYRKIEKPFIHMTKEERKEAIAKNDKHSKIICRCETVTEGEIINAIHRNAGAKTLDGIKRRIRPGMGKCQGGFCGPRVLEILSRELNIDMEDVLKEHRNSNMILGKVKEMRGEKIEI</sequence>
<keyword evidence="3" id="KW-0560">Oxidoreductase</keyword>
<dbReference type="InterPro" id="IPR041854">
    <property type="entry name" value="BFD-like_2Fe2S-bd_dom_sf"/>
</dbReference>
<evidence type="ECO:0000313" key="4">
    <source>
        <dbReference type="Proteomes" id="UP000190140"/>
    </source>
</evidence>
<feature type="domain" description="BFD-like [2Fe-2S]-binding" evidence="2">
    <location>
        <begin position="398"/>
        <end position="451"/>
    </location>
</feature>
<dbReference type="InterPro" id="IPR036188">
    <property type="entry name" value="FAD/NAD-bd_sf"/>
</dbReference>
<dbReference type="EC" id="1.1.3.15" evidence="3"/>
<dbReference type="EMBL" id="MZGW01000003">
    <property type="protein sequence ID" value="OPJ56019.1"/>
    <property type="molecule type" value="Genomic_DNA"/>
</dbReference>
<dbReference type="Pfam" id="PF01266">
    <property type="entry name" value="DAO"/>
    <property type="match status" value="1"/>
</dbReference>
<dbReference type="CDD" id="cd19946">
    <property type="entry name" value="GlpA-like_Fer2_BFD-like"/>
    <property type="match status" value="1"/>
</dbReference>
<dbReference type="SUPFAM" id="SSF54373">
    <property type="entry name" value="FAD-linked reductases, C-terminal domain"/>
    <property type="match status" value="1"/>
</dbReference>
<dbReference type="STRING" id="29349.CLOTH_11970"/>
<dbReference type="OrthoDB" id="9801699at2"/>
<dbReference type="InterPro" id="IPR052745">
    <property type="entry name" value="G3P_Oxidase/Oxidoreductase"/>
</dbReference>
<name>A0A1V4I7Z4_9FIRM</name>
<feature type="domain" description="FAD dependent oxidoreductase" evidence="1">
    <location>
        <begin position="3"/>
        <end position="352"/>
    </location>
</feature>
<dbReference type="Gene3D" id="3.50.50.60">
    <property type="entry name" value="FAD/NAD(P)-binding domain"/>
    <property type="match status" value="1"/>
</dbReference>
<gene>
    <name evidence="3" type="primary">lhgO</name>
    <name evidence="3" type="ORF">CLOTH_11970</name>
</gene>
<dbReference type="InterPro" id="IPR007419">
    <property type="entry name" value="BFD-like_2Fe2S-bd_dom"/>
</dbReference>
<evidence type="ECO:0000259" key="1">
    <source>
        <dbReference type="Pfam" id="PF01266"/>
    </source>
</evidence>
<comment type="caution">
    <text evidence="3">The sequence shown here is derived from an EMBL/GenBank/DDBJ whole genome shotgun (WGS) entry which is preliminary data.</text>
</comment>
<dbReference type="InterPro" id="IPR006076">
    <property type="entry name" value="FAD-dep_OxRdtase"/>
</dbReference>
<protein>
    <submittedName>
        <fullName evidence="3">L-2-hydroxyglutarate oxidase LhgO</fullName>
        <ecNumber evidence="3">1.1.3.15</ecNumber>
    </submittedName>
</protein>
<dbReference type="Proteomes" id="UP000190140">
    <property type="component" value="Unassembled WGS sequence"/>
</dbReference>
<dbReference type="PANTHER" id="PTHR42720">
    <property type="entry name" value="GLYCEROL-3-PHOSPHATE DEHYDROGENASE"/>
    <property type="match status" value="1"/>
</dbReference>
<evidence type="ECO:0000259" key="2">
    <source>
        <dbReference type="Pfam" id="PF04324"/>
    </source>
</evidence>
<dbReference type="AlphaFoldDB" id="A0A1V4I7Z4"/>
<accession>A0A1V4I7Z4</accession>
<organism evidence="3 4">
    <name type="scientific">Alkalithermobacter paradoxus</name>
    <dbReference type="NCBI Taxonomy" id="29349"/>
    <lineage>
        <taxon>Bacteria</taxon>
        <taxon>Bacillati</taxon>
        <taxon>Bacillota</taxon>
        <taxon>Clostridia</taxon>
        <taxon>Peptostreptococcales</taxon>
        <taxon>Tepidibacteraceae</taxon>
        <taxon>Alkalithermobacter</taxon>
    </lineage>
</organism>
<dbReference type="Gene3D" id="3.30.9.10">
    <property type="entry name" value="D-Amino Acid Oxidase, subunit A, domain 2"/>
    <property type="match status" value="1"/>
</dbReference>
<reference evidence="3 4" key="1">
    <citation type="submission" date="2017-03" db="EMBL/GenBank/DDBJ databases">
        <title>Genome sequence of Clostridium thermoalcaliphilum DSM 7309.</title>
        <authorList>
            <person name="Poehlein A."/>
            <person name="Daniel R."/>
        </authorList>
    </citation>
    <scope>NUCLEOTIDE SEQUENCE [LARGE SCALE GENOMIC DNA]</scope>
    <source>
        <strain evidence="3 4">DSM 7309</strain>
    </source>
</reference>
<dbReference type="Gene3D" id="1.10.10.1100">
    <property type="entry name" value="BFD-like [2Fe-2S]-binding domain"/>
    <property type="match status" value="1"/>
</dbReference>